<protein>
    <recommendedName>
        <fullName evidence="7 8">Oligoribonuclease</fullName>
        <ecNumber evidence="8">3.1.-.-</ecNumber>
    </recommendedName>
</protein>
<feature type="region of interest" description="Disordered" evidence="9">
    <location>
        <begin position="1"/>
        <end position="38"/>
    </location>
</feature>
<feature type="compositionally biased region" description="Polar residues" evidence="9">
    <location>
        <begin position="27"/>
        <end position="38"/>
    </location>
</feature>
<evidence type="ECO:0000256" key="6">
    <source>
        <dbReference type="ARBA" id="ARBA00057155"/>
    </source>
</evidence>
<gene>
    <name evidence="8" type="primary">orn</name>
    <name evidence="11" type="ORF">CWC39_02155</name>
</gene>
<comment type="subcellular location">
    <subcellularLocation>
        <location evidence="8">Cytoplasm</location>
    </subcellularLocation>
</comment>
<dbReference type="EC" id="3.1.-.-" evidence="8"/>
<feature type="active site" evidence="8">
    <location>
        <position position="168"/>
    </location>
</feature>
<dbReference type="HAMAP" id="MF_00045">
    <property type="entry name" value="Oligoribonuclease"/>
    <property type="match status" value="1"/>
</dbReference>
<evidence type="ECO:0000256" key="2">
    <source>
        <dbReference type="ARBA" id="ARBA00022490"/>
    </source>
</evidence>
<dbReference type="GO" id="GO:0005737">
    <property type="term" value="C:cytoplasm"/>
    <property type="evidence" value="ECO:0007669"/>
    <property type="project" value="UniProtKB-SubCell"/>
</dbReference>
<evidence type="ECO:0000313" key="11">
    <source>
        <dbReference type="EMBL" id="RAV34626.1"/>
    </source>
</evidence>
<evidence type="ECO:0000259" key="10">
    <source>
        <dbReference type="SMART" id="SM00479"/>
    </source>
</evidence>
<comment type="similarity">
    <text evidence="1 8">Belongs to the oligoribonuclease family.</text>
</comment>
<feature type="domain" description="Exonuclease" evidence="10">
    <location>
        <begin position="45"/>
        <end position="220"/>
    </location>
</feature>
<dbReference type="InterPro" id="IPR022894">
    <property type="entry name" value="Oligoribonuclease"/>
</dbReference>
<dbReference type="Proteomes" id="UP000251047">
    <property type="component" value="Unassembled WGS sequence"/>
</dbReference>
<proteinExistence type="inferred from homology"/>
<evidence type="ECO:0000256" key="9">
    <source>
        <dbReference type="SAM" id="MobiDB-lite"/>
    </source>
</evidence>
<sequence>MTPPTQHPTQDSSTPKRGAGSGAPELASSNPEAYTTPNQIAKNDRIVWADCEMTGLDPDRHVLVEIAVIVTDAQLTPLDEGIDLVIHATEEELAQMDDVVVAMHGNSGLTEQIRASTLSLAEAERLVLAYVQRFVPQARSAPLAGNSIATDRTFIARYMPRLDEFLHYRMIDVSSFKEVARRWFPAVYNGQPEKGLAHRALADIRESIGELEFYRRTMLVPEEPDADRIRQAADAIHVDGAPGGQV</sequence>
<dbReference type="Gene3D" id="3.30.420.10">
    <property type="entry name" value="Ribonuclease H-like superfamily/Ribonuclease H"/>
    <property type="match status" value="1"/>
</dbReference>
<organism evidence="11 12">
    <name type="scientific">Corynebacterium heidelbergense</name>
    <dbReference type="NCBI Taxonomy" id="2055947"/>
    <lineage>
        <taxon>Bacteria</taxon>
        <taxon>Bacillati</taxon>
        <taxon>Actinomycetota</taxon>
        <taxon>Actinomycetes</taxon>
        <taxon>Mycobacteriales</taxon>
        <taxon>Corynebacteriaceae</taxon>
        <taxon>Corynebacterium</taxon>
    </lineage>
</organism>
<dbReference type="SUPFAM" id="SSF53098">
    <property type="entry name" value="Ribonuclease H-like"/>
    <property type="match status" value="1"/>
</dbReference>
<dbReference type="GO" id="GO:0003676">
    <property type="term" value="F:nucleic acid binding"/>
    <property type="evidence" value="ECO:0007669"/>
    <property type="project" value="InterPro"/>
</dbReference>
<dbReference type="PANTHER" id="PTHR11046:SF0">
    <property type="entry name" value="OLIGORIBONUCLEASE, MITOCHONDRIAL"/>
    <property type="match status" value="1"/>
</dbReference>
<evidence type="ECO:0000256" key="4">
    <source>
        <dbReference type="ARBA" id="ARBA00022801"/>
    </source>
</evidence>
<dbReference type="GO" id="GO:0000175">
    <property type="term" value="F:3'-5'-RNA exonuclease activity"/>
    <property type="evidence" value="ECO:0007669"/>
    <property type="project" value="InterPro"/>
</dbReference>
<keyword evidence="3 8" id="KW-0540">Nuclease</keyword>
<keyword evidence="4 8" id="KW-0378">Hydrolase</keyword>
<reference evidence="11 12" key="1">
    <citation type="journal article" date="2018" name="Syst. Appl. Microbiol.">
        <title>Corynebacterium heidelbergense sp. nov., isolated from the preen glands of Egyptian geese (Alopochen aegyptiacus).</title>
        <authorList>
            <person name="Braun M.S."/>
            <person name="Wang E."/>
            <person name="Zimmermann S."/>
            <person name="Wink M."/>
        </authorList>
    </citation>
    <scope>NUCLEOTIDE SEQUENCE [LARGE SCALE GENOMIC DNA]</scope>
    <source>
        <strain evidence="11 12">DSM 104638</strain>
    </source>
</reference>
<dbReference type="InterPro" id="IPR013520">
    <property type="entry name" value="Ribonucl_H"/>
</dbReference>
<dbReference type="PANTHER" id="PTHR11046">
    <property type="entry name" value="OLIGORIBONUCLEASE, MITOCHONDRIAL"/>
    <property type="match status" value="1"/>
</dbReference>
<evidence type="ECO:0000256" key="3">
    <source>
        <dbReference type="ARBA" id="ARBA00022722"/>
    </source>
</evidence>
<evidence type="ECO:0000256" key="1">
    <source>
        <dbReference type="ARBA" id="ARBA00009921"/>
    </source>
</evidence>
<evidence type="ECO:0000313" key="12">
    <source>
        <dbReference type="Proteomes" id="UP000251047"/>
    </source>
</evidence>
<dbReference type="EMBL" id="PHQP01000009">
    <property type="protein sequence ID" value="RAV34626.1"/>
    <property type="molecule type" value="Genomic_DNA"/>
</dbReference>
<dbReference type="Pfam" id="PF00929">
    <property type="entry name" value="RNase_T"/>
    <property type="match status" value="1"/>
</dbReference>
<name>A0A364VDI5_9CORY</name>
<evidence type="ECO:0000256" key="7">
    <source>
        <dbReference type="ARBA" id="ARBA00070964"/>
    </source>
</evidence>
<dbReference type="InterPro" id="IPR036397">
    <property type="entry name" value="RNaseH_sf"/>
</dbReference>
<dbReference type="AlphaFoldDB" id="A0A364VDI5"/>
<keyword evidence="2 8" id="KW-0963">Cytoplasm</keyword>
<evidence type="ECO:0000256" key="8">
    <source>
        <dbReference type="HAMAP-Rule" id="MF_00045"/>
    </source>
</evidence>
<dbReference type="FunFam" id="3.30.420.10:FF:000003">
    <property type="entry name" value="Oligoribonuclease"/>
    <property type="match status" value="1"/>
</dbReference>
<dbReference type="NCBIfam" id="NF003765">
    <property type="entry name" value="PRK05359.1"/>
    <property type="match status" value="1"/>
</dbReference>
<dbReference type="SMART" id="SM00479">
    <property type="entry name" value="EXOIII"/>
    <property type="match status" value="1"/>
</dbReference>
<keyword evidence="5 8" id="KW-0269">Exonuclease</keyword>
<comment type="function">
    <text evidence="6 8">3'-to-5' exoribonuclease specific for small oligoribonucleotides.</text>
</comment>
<dbReference type="CDD" id="cd06135">
    <property type="entry name" value="Orn"/>
    <property type="match status" value="1"/>
</dbReference>
<accession>A0A364VDI5</accession>
<evidence type="ECO:0000256" key="5">
    <source>
        <dbReference type="ARBA" id="ARBA00022839"/>
    </source>
</evidence>
<comment type="caution">
    <text evidence="11">The sequence shown here is derived from an EMBL/GenBank/DDBJ whole genome shotgun (WGS) entry which is preliminary data.</text>
</comment>
<dbReference type="OrthoDB" id="9801329at2"/>
<dbReference type="InterPro" id="IPR012337">
    <property type="entry name" value="RNaseH-like_sf"/>
</dbReference>